<keyword evidence="2" id="KW-1185">Reference proteome</keyword>
<dbReference type="EMBL" id="JPKZ01003226">
    <property type="protein sequence ID" value="KHN72663.1"/>
    <property type="molecule type" value="Genomic_DNA"/>
</dbReference>
<gene>
    <name evidence="1" type="ORF">Tcan_01301</name>
</gene>
<proteinExistence type="predicted"/>
<feature type="non-terminal residue" evidence="1">
    <location>
        <position position="116"/>
    </location>
</feature>
<accession>A0A0B2UTE3</accession>
<organism evidence="1 2">
    <name type="scientific">Toxocara canis</name>
    <name type="common">Canine roundworm</name>
    <dbReference type="NCBI Taxonomy" id="6265"/>
    <lineage>
        <taxon>Eukaryota</taxon>
        <taxon>Metazoa</taxon>
        <taxon>Ecdysozoa</taxon>
        <taxon>Nematoda</taxon>
        <taxon>Chromadorea</taxon>
        <taxon>Rhabditida</taxon>
        <taxon>Spirurina</taxon>
        <taxon>Ascaridomorpha</taxon>
        <taxon>Ascaridoidea</taxon>
        <taxon>Toxocaridae</taxon>
        <taxon>Toxocara</taxon>
    </lineage>
</organism>
<comment type="caution">
    <text evidence="1">The sequence shown here is derived from an EMBL/GenBank/DDBJ whole genome shotgun (WGS) entry which is preliminary data.</text>
</comment>
<protein>
    <submittedName>
        <fullName evidence="1">Uncharacterized protein</fullName>
    </submittedName>
</protein>
<evidence type="ECO:0000313" key="1">
    <source>
        <dbReference type="EMBL" id="KHN72663.1"/>
    </source>
</evidence>
<evidence type="ECO:0000313" key="2">
    <source>
        <dbReference type="Proteomes" id="UP000031036"/>
    </source>
</evidence>
<sequence>RMKCDVLGLCETRLKEELNASSSSKIHEVGRWQRRETGAGIRTVRGIGFIICKEWADKVVSCHVTSSRTGGLNIQISGKATLKIIQTNAPTSTNDDDEIEEFYRELEAVLETAYSG</sequence>
<dbReference type="AlphaFoldDB" id="A0A0B2UTE3"/>
<name>A0A0B2UTE3_TOXCA</name>
<dbReference type="OrthoDB" id="425681at2759"/>
<dbReference type="Proteomes" id="UP000031036">
    <property type="component" value="Unassembled WGS sequence"/>
</dbReference>
<dbReference type="STRING" id="6265.A0A0B2UTE3"/>
<reference evidence="1 2" key="1">
    <citation type="submission" date="2014-11" db="EMBL/GenBank/DDBJ databases">
        <title>Genetic blueprint of the zoonotic pathogen Toxocara canis.</title>
        <authorList>
            <person name="Zhu X.-Q."/>
            <person name="Korhonen P.K."/>
            <person name="Cai H."/>
            <person name="Young N.D."/>
            <person name="Nejsum P."/>
            <person name="von Samson-Himmelstjerna G."/>
            <person name="Boag P.R."/>
            <person name="Tan P."/>
            <person name="Li Q."/>
            <person name="Min J."/>
            <person name="Yang Y."/>
            <person name="Wang X."/>
            <person name="Fang X."/>
            <person name="Hall R.S."/>
            <person name="Hofmann A."/>
            <person name="Sternberg P.W."/>
            <person name="Jex A.R."/>
            <person name="Gasser R.B."/>
        </authorList>
    </citation>
    <scope>NUCLEOTIDE SEQUENCE [LARGE SCALE GENOMIC DNA]</scope>
    <source>
        <strain evidence="1">PN_DK_2014</strain>
    </source>
</reference>
<feature type="non-terminal residue" evidence="1">
    <location>
        <position position="1"/>
    </location>
</feature>